<name>A0AAD4W557_PRUDU</name>
<keyword evidence="3" id="KW-1185">Reference proteome</keyword>
<feature type="region of interest" description="Disordered" evidence="1">
    <location>
        <begin position="153"/>
        <end position="173"/>
    </location>
</feature>
<evidence type="ECO:0000313" key="3">
    <source>
        <dbReference type="Proteomes" id="UP001054821"/>
    </source>
</evidence>
<dbReference type="EMBL" id="JAJFAZ020000003">
    <property type="protein sequence ID" value="KAI5336147.1"/>
    <property type="molecule type" value="Genomic_DNA"/>
</dbReference>
<sequence length="173" mass="19468">MSKNFNFNKTEFKGNNMKKESYEGSRLRSARSGSDAEFSQLLAGGAQNRKFPTCADYPIKGLQQHPVKDAPGFDNSKYLKSPYPSSKSGELHQPRPRTATRAGSAWVCRVISVTEKLHTRAHPSYPSFYSRFQFEEDKDDDVDEVVDVYKSKMRSGPGHLSLGQSMSYDDVVD</sequence>
<gene>
    <name evidence="2" type="ORF">L3X38_015413</name>
</gene>
<comment type="caution">
    <text evidence="2">The sequence shown here is derived from an EMBL/GenBank/DDBJ whole genome shotgun (WGS) entry which is preliminary data.</text>
</comment>
<protein>
    <submittedName>
        <fullName evidence="2">Uncharacterized protein</fullName>
    </submittedName>
</protein>
<feature type="region of interest" description="Disordered" evidence="1">
    <location>
        <begin position="1"/>
        <end position="36"/>
    </location>
</feature>
<feature type="compositionally biased region" description="Basic and acidic residues" evidence="1">
    <location>
        <begin position="17"/>
        <end position="26"/>
    </location>
</feature>
<evidence type="ECO:0000256" key="1">
    <source>
        <dbReference type="SAM" id="MobiDB-lite"/>
    </source>
</evidence>
<dbReference type="AlphaFoldDB" id="A0AAD4W557"/>
<evidence type="ECO:0000313" key="2">
    <source>
        <dbReference type="EMBL" id="KAI5336147.1"/>
    </source>
</evidence>
<dbReference type="Proteomes" id="UP001054821">
    <property type="component" value="Chromosome 3"/>
</dbReference>
<organism evidence="2 3">
    <name type="scientific">Prunus dulcis</name>
    <name type="common">Almond</name>
    <name type="synonym">Amygdalus dulcis</name>
    <dbReference type="NCBI Taxonomy" id="3755"/>
    <lineage>
        <taxon>Eukaryota</taxon>
        <taxon>Viridiplantae</taxon>
        <taxon>Streptophyta</taxon>
        <taxon>Embryophyta</taxon>
        <taxon>Tracheophyta</taxon>
        <taxon>Spermatophyta</taxon>
        <taxon>Magnoliopsida</taxon>
        <taxon>eudicotyledons</taxon>
        <taxon>Gunneridae</taxon>
        <taxon>Pentapetalae</taxon>
        <taxon>rosids</taxon>
        <taxon>fabids</taxon>
        <taxon>Rosales</taxon>
        <taxon>Rosaceae</taxon>
        <taxon>Amygdaloideae</taxon>
        <taxon>Amygdaleae</taxon>
        <taxon>Prunus</taxon>
    </lineage>
</organism>
<reference evidence="2 3" key="1">
    <citation type="journal article" date="2022" name="G3 (Bethesda)">
        <title>Whole-genome sequence and methylome profiling of the almond [Prunus dulcis (Mill.) D.A. Webb] cultivar 'Nonpareil'.</title>
        <authorList>
            <person name="D'Amico-Willman K.M."/>
            <person name="Ouma W.Z."/>
            <person name="Meulia T."/>
            <person name="Sideli G.M."/>
            <person name="Gradziel T.M."/>
            <person name="Fresnedo-Ramirez J."/>
        </authorList>
    </citation>
    <scope>NUCLEOTIDE SEQUENCE [LARGE SCALE GENOMIC DNA]</scope>
    <source>
        <strain evidence="2">Clone GOH B32 T37-40</strain>
    </source>
</reference>
<feature type="compositionally biased region" description="Low complexity" evidence="1">
    <location>
        <begin position="76"/>
        <end position="88"/>
    </location>
</feature>
<proteinExistence type="predicted"/>
<feature type="region of interest" description="Disordered" evidence="1">
    <location>
        <begin position="65"/>
        <end position="99"/>
    </location>
</feature>
<accession>A0AAD4W557</accession>